<name>A0ABU0NFA7_9MOLU</name>
<keyword evidence="1" id="KW-0472">Membrane</keyword>
<evidence type="ECO:0008006" key="4">
    <source>
        <dbReference type="Google" id="ProtNLM"/>
    </source>
</evidence>
<proteinExistence type="predicted"/>
<reference evidence="2" key="1">
    <citation type="submission" date="2023-07" db="EMBL/GenBank/DDBJ databases">
        <title>Genomic Encyclopedia of Type Strains, Phase IV (KMG-IV): sequencing the most valuable type-strain genomes for metagenomic binning, comparative biology and taxonomic classification.</title>
        <authorList>
            <person name="Goeker M."/>
        </authorList>
    </citation>
    <scope>NUCLEOTIDE SEQUENCE [LARGE SCALE GENOMIC DNA]</scope>
    <source>
        <strain evidence="2">DSM 22019</strain>
    </source>
</reference>
<keyword evidence="1" id="KW-1133">Transmembrane helix</keyword>
<evidence type="ECO:0000313" key="3">
    <source>
        <dbReference type="Proteomes" id="UP001236620"/>
    </source>
</evidence>
<dbReference type="Proteomes" id="UP001236620">
    <property type="component" value="Unassembled WGS sequence"/>
</dbReference>
<comment type="caution">
    <text evidence="2">The sequence shown here is derived from an EMBL/GenBank/DDBJ whole genome shotgun (WGS) entry which is preliminary data.</text>
</comment>
<dbReference type="EMBL" id="JAUSWP010000011">
    <property type="protein sequence ID" value="MDQ0568131.1"/>
    <property type="molecule type" value="Genomic_DNA"/>
</dbReference>
<sequence length="305" mass="36925">MDKVQKMFLDDNYTDIEKMLECDYYECVNFLLYKYGMAEGDYTKRTLFFDVVSENLNVKRSFYGLEIHHIDEDKIPNLSSKENMAKYPEYQTKDRLVYCNLVEHLLLHIKIYQKTKNRLSMHGVFLIVRKLNTYFSEQEFDDERKCLIYHSIKDLKLDYFKCIDYMEKNRIWKGKQWYLRALDEEIKDQDKLDFYYEELERYIKTGIKPLSVDASINYVEYWKLEKLNALDIYVNKRRKTVVDHYLVEKQFANSYQNKQTNNCSVNYQNRSNKVNKKRSSSIKYLLFAVLWIILIFMVVILASVL</sequence>
<keyword evidence="1" id="KW-0812">Transmembrane</keyword>
<dbReference type="RefSeq" id="WP_307445625.1">
    <property type="nucleotide sequence ID" value="NZ_JAUSWP010000011.1"/>
</dbReference>
<protein>
    <recommendedName>
        <fullName evidence="4">DUF1524 domain-containing protein</fullName>
    </recommendedName>
</protein>
<gene>
    <name evidence="2" type="ORF">J2Z63_000781</name>
</gene>
<evidence type="ECO:0000313" key="2">
    <source>
        <dbReference type="EMBL" id="MDQ0568131.1"/>
    </source>
</evidence>
<evidence type="ECO:0000256" key="1">
    <source>
        <dbReference type="SAM" id="Phobius"/>
    </source>
</evidence>
<feature type="transmembrane region" description="Helical" evidence="1">
    <location>
        <begin position="284"/>
        <end position="304"/>
    </location>
</feature>
<accession>A0ABU0NFA7</accession>
<keyword evidence="3" id="KW-1185">Reference proteome</keyword>
<organism evidence="2 3">
    <name type="scientific">Mycoplasma yeatsii</name>
    <dbReference type="NCBI Taxonomy" id="51365"/>
    <lineage>
        <taxon>Bacteria</taxon>
        <taxon>Bacillati</taxon>
        <taxon>Mycoplasmatota</taxon>
        <taxon>Mollicutes</taxon>
        <taxon>Mycoplasmataceae</taxon>
        <taxon>Mycoplasma</taxon>
    </lineage>
</organism>